<dbReference type="InterPro" id="IPR006311">
    <property type="entry name" value="TAT_signal"/>
</dbReference>
<dbReference type="SUPFAM" id="SSF53850">
    <property type="entry name" value="Periplasmic binding protein-like II"/>
    <property type="match status" value="1"/>
</dbReference>
<proteinExistence type="predicted"/>
<dbReference type="AlphaFoldDB" id="A0A1H2M6D4"/>
<evidence type="ECO:0000313" key="1">
    <source>
        <dbReference type="EMBL" id="SDU88451.1"/>
    </source>
</evidence>
<accession>A0A1H2M6D4</accession>
<dbReference type="EMBL" id="LT629799">
    <property type="protein sequence ID" value="SDU88451.1"/>
    <property type="molecule type" value="Genomic_DNA"/>
</dbReference>
<dbReference type="STRING" id="546874.SAMN04488544_1434"/>
<dbReference type="OrthoDB" id="2513152at2"/>
<organism evidence="1 2">
    <name type="scientific">Microlunatus sagamiharensis</name>
    <dbReference type="NCBI Taxonomy" id="546874"/>
    <lineage>
        <taxon>Bacteria</taxon>
        <taxon>Bacillati</taxon>
        <taxon>Actinomycetota</taxon>
        <taxon>Actinomycetes</taxon>
        <taxon>Propionibacteriales</taxon>
        <taxon>Propionibacteriaceae</taxon>
        <taxon>Microlunatus</taxon>
    </lineage>
</organism>
<gene>
    <name evidence="1" type="ORF">SAMN04488544_1434</name>
</gene>
<sequence>MTAHAGAMDRRRFLGLTGAAGLALGTTQLAGCGTPPSPQDLGPPVAPPTYRPRTGLPKPDIAGTSDGVIPSSYFSYPADPVRTVSATPGDGRPVTILTETFSSIPPAVDRNSVWSNLNARLGSPLQIQIVPQSDFGVKYATTVAGDALPDMFFASPTPDFPRTPELMAAKALDLSEHLAGDAILAYPNLANIPTSCWDVGRFDGRIYGLPSPRGAVSSGIVYRRDDLLRAKGITEEPQSFADFRALCVEVNDPRSSTWALTSPALQFLRNMLDIPNFWRWKDGAMQSWWTDPGQEQALDAARGLFADGFVNPDAFTASASPKTWFGTGKAYFTADAFTAWPSYYASYGDTEGFAVDGYEIPAFDGGGKGTLWLSFPSFGFSAISKDAADRVEALLRIADYLAAPFGSVEYLAAKYGVEGPDFALEDGNIVPTKSGTAAAQLGLKYLVDAPQVNFVPGNADAARACDRLLRELVPRATANDAVYLYSRTAADRFAQSQTRFTALETDIMQGRKPVSAWREESDAWWKRYGRQMSEELGQAYVDAGRG</sequence>
<evidence type="ECO:0000313" key="2">
    <source>
        <dbReference type="Proteomes" id="UP000198825"/>
    </source>
</evidence>
<dbReference type="PROSITE" id="PS51318">
    <property type="entry name" value="TAT"/>
    <property type="match status" value="1"/>
</dbReference>
<reference evidence="2" key="1">
    <citation type="submission" date="2016-10" db="EMBL/GenBank/DDBJ databases">
        <authorList>
            <person name="Varghese N."/>
            <person name="Submissions S."/>
        </authorList>
    </citation>
    <scope>NUCLEOTIDE SEQUENCE [LARGE SCALE GENOMIC DNA]</scope>
    <source>
        <strain evidence="2">DSM 21743</strain>
    </source>
</reference>
<dbReference type="Gene3D" id="3.40.190.10">
    <property type="entry name" value="Periplasmic binding protein-like II"/>
    <property type="match status" value="1"/>
</dbReference>
<name>A0A1H2M6D4_9ACTN</name>
<keyword evidence="2" id="KW-1185">Reference proteome</keyword>
<dbReference type="RefSeq" id="WP_091073844.1">
    <property type="nucleotide sequence ID" value="NZ_LT629799.1"/>
</dbReference>
<dbReference type="InterPro" id="IPR019546">
    <property type="entry name" value="TAT_signal_bac_arc"/>
</dbReference>
<dbReference type="NCBIfam" id="TIGR01409">
    <property type="entry name" value="TAT_signal_seq"/>
    <property type="match status" value="1"/>
</dbReference>
<dbReference type="Proteomes" id="UP000198825">
    <property type="component" value="Chromosome I"/>
</dbReference>
<protein>
    <submittedName>
        <fullName evidence="1">Carbohydrate ABC transporter substrate-binding protein, CUT1 family</fullName>
    </submittedName>
</protein>